<evidence type="ECO:0008006" key="4">
    <source>
        <dbReference type="Google" id="ProtNLM"/>
    </source>
</evidence>
<comment type="caution">
    <text evidence="2">The sequence shown here is derived from an EMBL/GenBank/DDBJ whole genome shotgun (WGS) entry which is preliminary data.</text>
</comment>
<feature type="chain" id="PRO_5047084237" description="Tat pathway signal sequence domain protein" evidence="1">
    <location>
        <begin position="22"/>
        <end position="286"/>
    </location>
</feature>
<evidence type="ECO:0000313" key="2">
    <source>
        <dbReference type="EMBL" id="GAA4444483.1"/>
    </source>
</evidence>
<feature type="signal peptide" evidence="1">
    <location>
        <begin position="1"/>
        <end position="21"/>
    </location>
</feature>
<dbReference type="InterPro" id="IPR006311">
    <property type="entry name" value="TAT_signal"/>
</dbReference>
<dbReference type="Proteomes" id="UP001501508">
    <property type="component" value="Unassembled WGS sequence"/>
</dbReference>
<accession>A0ABP8M4R2</accession>
<sequence>MTTRRNFLQSGLALASTLTVAACTTGNREGAEKKPAAPEKSGEAAECLDYGRSFICNSGKSSHSNSVRMWIESRTIVRNGKAGTEEVYFQGASCKSEDTFAPKNLFYQDNYDFLPVFGKEKVLIFRRHFDERAGYRKVQLMSDTWGADPIIRLPHPSSITLLDTFEKIKEATLEGIPIVTQTEITNEVTGLSAMIECPCKTMNINSETKMYQTDTGPVMLPDLTKIYDEPMDALRPAFIAFNAPDFADFVIEAPVPVTENGRTVKMVMHYSELATFRAVNRVYAVE</sequence>
<organism evidence="2 3">
    <name type="scientific">Ravibacter arvi</name>
    <dbReference type="NCBI Taxonomy" id="2051041"/>
    <lineage>
        <taxon>Bacteria</taxon>
        <taxon>Pseudomonadati</taxon>
        <taxon>Bacteroidota</taxon>
        <taxon>Cytophagia</taxon>
        <taxon>Cytophagales</taxon>
        <taxon>Spirosomataceae</taxon>
        <taxon>Ravibacter</taxon>
    </lineage>
</organism>
<dbReference type="PROSITE" id="PS51257">
    <property type="entry name" value="PROKAR_LIPOPROTEIN"/>
    <property type="match status" value="1"/>
</dbReference>
<dbReference type="EMBL" id="BAABEY010000032">
    <property type="protein sequence ID" value="GAA4444483.1"/>
    <property type="molecule type" value="Genomic_DNA"/>
</dbReference>
<dbReference type="RefSeq" id="WP_345031532.1">
    <property type="nucleotide sequence ID" value="NZ_BAABEY010000032.1"/>
</dbReference>
<reference evidence="3" key="1">
    <citation type="journal article" date="2019" name="Int. J. Syst. Evol. Microbiol.">
        <title>The Global Catalogue of Microorganisms (GCM) 10K type strain sequencing project: providing services to taxonomists for standard genome sequencing and annotation.</title>
        <authorList>
            <consortium name="The Broad Institute Genomics Platform"/>
            <consortium name="The Broad Institute Genome Sequencing Center for Infectious Disease"/>
            <person name="Wu L."/>
            <person name="Ma J."/>
        </authorList>
    </citation>
    <scope>NUCLEOTIDE SEQUENCE [LARGE SCALE GENOMIC DNA]</scope>
    <source>
        <strain evidence="3">JCM 31920</strain>
    </source>
</reference>
<proteinExistence type="predicted"/>
<keyword evidence="3" id="KW-1185">Reference proteome</keyword>
<gene>
    <name evidence="2" type="ORF">GCM10023091_34690</name>
</gene>
<evidence type="ECO:0000313" key="3">
    <source>
        <dbReference type="Proteomes" id="UP001501508"/>
    </source>
</evidence>
<name>A0ABP8M4R2_9BACT</name>
<dbReference type="PROSITE" id="PS51318">
    <property type="entry name" value="TAT"/>
    <property type="match status" value="1"/>
</dbReference>
<keyword evidence="1" id="KW-0732">Signal</keyword>
<evidence type="ECO:0000256" key="1">
    <source>
        <dbReference type="SAM" id="SignalP"/>
    </source>
</evidence>
<protein>
    <recommendedName>
        <fullName evidence="4">Tat pathway signal sequence domain protein</fullName>
    </recommendedName>
</protein>